<feature type="compositionally biased region" description="Basic and acidic residues" evidence="1">
    <location>
        <begin position="134"/>
        <end position="146"/>
    </location>
</feature>
<feature type="region of interest" description="Disordered" evidence="1">
    <location>
        <begin position="132"/>
        <end position="158"/>
    </location>
</feature>
<proteinExistence type="predicted"/>
<protein>
    <submittedName>
        <fullName evidence="2">Uncharacterized protein</fullName>
    </submittedName>
</protein>
<dbReference type="GeneID" id="55009824"/>
<name>A0A3S9U8P9_9CAUD</name>
<keyword evidence="3" id="KW-1185">Reference proteome</keyword>
<dbReference type="RefSeq" id="YP_009818481.1">
    <property type="nucleotide sequence ID" value="NC_048139.1"/>
</dbReference>
<accession>A0A3S9U8P9</accession>
<dbReference type="EMBL" id="MK279841">
    <property type="protein sequence ID" value="AZS06685.1"/>
    <property type="molecule type" value="Genomic_DNA"/>
</dbReference>
<dbReference type="Proteomes" id="UP000287372">
    <property type="component" value="Segment"/>
</dbReference>
<evidence type="ECO:0000313" key="2">
    <source>
        <dbReference type="EMBL" id="AZS06685.1"/>
    </source>
</evidence>
<sequence>MPKLDDKKAAAVDQAEDGFKPVPEGVYIVQLMEDVDVKEGDKGTYWRWTFEVPKEHDGKELDHAGRRFWTNTSLSEAAFFKLKETFGAFGVPTNTDTAELVGRKVKALITQRTIQGGQRKGEIGNEISKLLPLSHDESAEAEKVAEAAKSGSSEEPLF</sequence>
<organism evidence="2 3">
    <name type="scientific">Streptomyces phage Hiyaa</name>
    <dbReference type="NCBI Taxonomy" id="2499072"/>
    <lineage>
        <taxon>Viruses</taxon>
        <taxon>Duplodnaviria</taxon>
        <taxon>Heunggongvirae</taxon>
        <taxon>Uroviricota</taxon>
        <taxon>Caudoviricetes</taxon>
        <taxon>Hiyaavirus</taxon>
        <taxon>Hiyaavirus hiyaa</taxon>
    </lineage>
</organism>
<reference evidence="2 3" key="1">
    <citation type="submission" date="2018-12" db="EMBL/GenBank/DDBJ databases">
        <authorList>
            <person name="Lieu J.K."/>
            <person name="Tian C.Z."/>
            <person name="Hsaio W.J."/>
            <person name="Shaffer C.D."/>
            <person name="Weston-Hafer K.A."/>
            <person name="Russell D.A."/>
            <person name="Pope W.H."/>
            <person name="Jacobs-Sera D."/>
            <person name="Hendrix R.W."/>
            <person name="Hatfull G.F."/>
        </authorList>
    </citation>
    <scope>NUCLEOTIDE SEQUENCE [LARGE SCALE GENOMIC DNA]</scope>
</reference>
<dbReference type="KEGG" id="vg:55009824"/>
<gene>
    <name evidence="2" type="primary">46</name>
    <name evidence="2" type="ORF">SEA_HIYAA_46</name>
</gene>
<evidence type="ECO:0000313" key="3">
    <source>
        <dbReference type="Proteomes" id="UP000287372"/>
    </source>
</evidence>
<feature type="compositionally biased region" description="Low complexity" evidence="1">
    <location>
        <begin position="147"/>
        <end position="158"/>
    </location>
</feature>
<evidence type="ECO:0000256" key="1">
    <source>
        <dbReference type="SAM" id="MobiDB-lite"/>
    </source>
</evidence>